<feature type="domain" description="BZIP" evidence="2">
    <location>
        <begin position="21"/>
        <end position="35"/>
    </location>
</feature>
<evidence type="ECO:0000313" key="3">
    <source>
        <dbReference type="EMBL" id="KAJ4021116.1"/>
    </source>
</evidence>
<dbReference type="GO" id="GO:0003700">
    <property type="term" value="F:DNA-binding transcription factor activity"/>
    <property type="evidence" value="ECO:0007669"/>
    <property type="project" value="InterPro"/>
</dbReference>
<gene>
    <name evidence="3" type="ORF">NW766_002618</name>
</gene>
<keyword evidence="4" id="KW-1185">Reference proteome</keyword>
<dbReference type="PANTHER" id="PTHR38116">
    <property type="entry name" value="CHROMOSOME 7, WHOLE GENOME SHOTGUN SEQUENCE"/>
    <property type="match status" value="1"/>
</dbReference>
<feature type="region of interest" description="Disordered" evidence="1">
    <location>
        <begin position="51"/>
        <end position="71"/>
    </location>
</feature>
<dbReference type="EMBL" id="JAPDHF010000003">
    <property type="protein sequence ID" value="KAJ4021116.1"/>
    <property type="molecule type" value="Genomic_DNA"/>
</dbReference>
<accession>A0A9W8PXZ0</accession>
<dbReference type="OrthoDB" id="2245989at2759"/>
<comment type="caution">
    <text evidence="3">The sequence shown here is derived from an EMBL/GenBank/DDBJ whole genome shotgun (WGS) entry which is preliminary data.</text>
</comment>
<evidence type="ECO:0000256" key="1">
    <source>
        <dbReference type="SAM" id="MobiDB-lite"/>
    </source>
</evidence>
<dbReference type="Proteomes" id="UP001152130">
    <property type="component" value="Unassembled WGS sequence"/>
</dbReference>
<dbReference type="Pfam" id="PF11905">
    <property type="entry name" value="DUF3425"/>
    <property type="match status" value="1"/>
</dbReference>
<protein>
    <recommendedName>
        <fullName evidence="2">BZIP domain-containing protein</fullName>
    </recommendedName>
</protein>
<feature type="region of interest" description="Disordered" evidence="1">
    <location>
        <begin position="223"/>
        <end position="242"/>
    </location>
</feature>
<reference evidence="3" key="1">
    <citation type="submission" date="2022-10" db="EMBL/GenBank/DDBJ databases">
        <title>Fusarium specimens isolated from Avocado Roots.</title>
        <authorList>
            <person name="Stajich J."/>
            <person name="Roper C."/>
            <person name="Heimlech-Rivalta G."/>
        </authorList>
    </citation>
    <scope>NUCLEOTIDE SEQUENCE</scope>
    <source>
        <strain evidence="3">CF00143</strain>
    </source>
</reference>
<feature type="compositionally biased region" description="Polar residues" evidence="1">
    <location>
        <begin position="179"/>
        <end position="189"/>
    </location>
</feature>
<evidence type="ECO:0000313" key="4">
    <source>
        <dbReference type="Proteomes" id="UP001152130"/>
    </source>
</evidence>
<feature type="region of interest" description="Disordered" evidence="1">
    <location>
        <begin position="176"/>
        <end position="199"/>
    </location>
</feature>
<evidence type="ECO:0000259" key="2">
    <source>
        <dbReference type="PROSITE" id="PS00036"/>
    </source>
</evidence>
<dbReference type="InterPro" id="IPR004827">
    <property type="entry name" value="bZIP"/>
</dbReference>
<dbReference type="InterPro" id="IPR021833">
    <property type="entry name" value="DUF3425"/>
</dbReference>
<organism evidence="3 4">
    <name type="scientific">Fusarium irregulare</name>
    <dbReference type="NCBI Taxonomy" id="2494466"/>
    <lineage>
        <taxon>Eukaryota</taxon>
        <taxon>Fungi</taxon>
        <taxon>Dikarya</taxon>
        <taxon>Ascomycota</taxon>
        <taxon>Pezizomycotina</taxon>
        <taxon>Sordariomycetes</taxon>
        <taxon>Hypocreomycetidae</taxon>
        <taxon>Hypocreales</taxon>
        <taxon>Nectriaceae</taxon>
        <taxon>Fusarium</taxon>
        <taxon>Fusarium incarnatum-equiseti species complex</taxon>
    </lineage>
</organism>
<dbReference type="PANTHER" id="PTHR38116:SF5">
    <property type="entry name" value="BZIP DOMAIN-CONTAINING PROTEIN"/>
    <property type="match status" value="1"/>
</dbReference>
<name>A0A9W8PXZ0_9HYPO</name>
<dbReference type="PROSITE" id="PS00036">
    <property type="entry name" value="BZIP_BASIC"/>
    <property type="match status" value="1"/>
</dbReference>
<proteinExistence type="predicted"/>
<feature type="region of interest" description="Disordered" evidence="1">
    <location>
        <begin position="1"/>
        <end position="35"/>
    </location>
</feature>
<dbReference type="Gene3D" id="1.20.5.170">
    <property type="match status" value="1"/>
</dbReference>
<dbReference type="AlphaFoldDB" id="A0A9W8PXZ0"/>
<sequence>MSETAKVKKGKASAKRNSEARREQNRLASRNYREKRKQKLALLDELLEPSNVATDITDDPQTNPVQGLNGPSELYATQLQEQSISGAPSFASTAGSQDMSAFGSAGPYMWENSSQTTIPTTFPPVFPNTFPLTNLDDAFSLTNQDPWGDSMFGFSIDSQDASKMAYVDSRLIEEVFESSPESGASSETPPSDDGNDEALSNVLSGVENLTLEQKRSLLRRLQQDTQPSTPKPHVPWHQTQPPSAGQLRAIEFAKALYKTAHARPTLLPTQYTMETGIFGAIFANCYALGMAGVDEILVEEGCSVFSVTQDEGHHLSQLPLVKSRFRALSPDLRPIDKQLTFGHHPYIDVIPFKSFRENLIIALENEPSMIDEGILCHDILAGGFTCWGSGRNPHGMGAGVPWDSRSWEPSVWFLMKYRHLAGDWDGELWTSARWWHNARGERIQTAKVTEIANSFDGTARR</sequence>
<feature type="compositionally biased region" description="Basic and acidic residues" evidence="1">
    <location>
        <begin position="16"/>
        <end position="25"/>
    </location>
</feature>
<dbReference type="CDD" id="cd14688">
    <property type="entry name" value="bZIP_YAP"/>
    <property type="match status" value="1"/>
</dbReference>
<feature type="compositionally biased region" description="Polar residues" evidence="1">
    <location>
        <begin position="51"/>
        <end position="66"/>
    </location>
</feature>